<feature type="domain" description="Transposase IS701-like DDE" evidence="1">
    <location>
        <begin position="25"/>
        <end position="240"/>
    </location>
</feature>
<sequence>MSSSEAYTAAPVNGTDIQTFVDEIFSPFHRAEQRRWAQAYLWALAHLSGRKTPQNMARAAALPTAAAHGLRQFVTASPWDWEPVRHRLALRVTANAAPYAWTVAELVIPKRGEHSVGVHRRRDATTGRTLNCQRAMGLFLSTDTHAFPVDWSLVLGGPWGSDPERRRRARIPETETGQPAGAHVLDFAADVAARPRLPRAPWVLDLTRSDEAGGLLAGLARQRLDVVCEVDADQLVLAGRRAPLVSTVGELMNVRHARQTHVMIRQTADGGAKAAPVHTYATTVRLPMLGARDELDSPRYRILERPAPDGRQRTRYWITTLTSTRVDEVLRLVRGHIAARATVDALQKRYGVLDFEGRSFPGWHRHMTMASAAYVYQHLPGAPGTASAAPAELTEAAS</sequence>
<gene>
    <name evidence="2" type="ORF">QF030_007593</name>
</gene>
<dbReference type="InterPro" id="IPR039365">
    <property type="entry name" value="IS701-like"/>
</dbReference>
<dbReference type="Pfam" id="PF13546">
    <property type="entry name" value="DDE_5"/>
    <property type="match status" value="1"/>
</dbReference>
<dbReference type="PANTHER" id="PTHR33627">
    <property type="entry name" value="TRANSPOSASE"/>
    <property type="match status" value="1"/>
</dbReference>
<protein>
    <submittedName>
        <fullName evidence="2">SRSO17 transposase</fullName>
    </submittedName>
</protein>
<name>A0ABU0P3Y0_STRRH</name>
<keyword evidence="3" id="KW-1185">Reference proteome</keyword>
<dbReference type="Proteomes" id="UP001230654">
    <property type="component" value="Unassembled WGS sequence"/>
</dbReference>
<proteinExistence type="predicted"/>
<evidence type="ECO:0000259" key="1">
    <source>
        <dbReference type="Pfam" id="PF13546"/>
    </source>
</evidence>
<evidence type="ECO:0000313" key="3">
    <source>
        <dbReference type="Proteomes" id="UP001230654"/>
    </source>
</evidence>
<organism evidence="2 3">
    <name type="scientific">Streptomyces rishiriensis</name>
    <dbReference type="NCBI Taxonomy" id="68264"/>
    <lineage>
        <taxon>Bacteria</taxon>
        <taxon>Bacillati</taxon>
        <taxon>Actinomycetota</taxon>
        <taxon>Actinomycetes</taxon>
        <taxon>Kitasatosporales</taxon>
        <taxon>Streptomycetaceae</taxon>
        <taxon>Streptomyces</taxon>
    </lineage>
</organism>
<dbReference type="InterPro" id="IPR038721">
    <property type="entry name" value="IS701-like_DDE_dom"/>
</dbReference>
<accession>A0ABU0P3Y0</accession>
<dbReference type="PANTHER" id="PTHR33627:SF1">
    <property type="entry name" value="TRANSPOSASE"/>
    <property type="match status" value="1"/>
</dbReference>
<dbReference type="EMBL" id="JAUSWV010000002">
    <property type="protein sequence ID" value="MDQ0585415.1"/>
    <property type="molecule type" value="Genomic_DNA"/>
</dbReference>
<evidence type="ECO:0000313" key="2">
    <source>
        <dbReference type="EMBL" id="MDQ0585415.1"/>
    </source>
</evidence>
<reference evidence="2 3" key="1">
    <citation type="submission" date="2023-07" db="EMBL/GenBank/DDBJ databases">
        <title>Comparative genomics of wheat-associated soil bacteria to identify genetic determinants of phenazine resistance.</title>
        <authorList>
            <person name="Mouncey N."/>
        </authorList>
    </citation>
    <scope>NUCLEOTIDE SEQUENCE [LARGE SCALE GENOMIC DNA]</scope>
    <source>
        <strain evidence="2 3">B2I6</strain>
    </source>
</reference>
<comment type="caution">
    <text evidence="2">The sequence shown here is derived from an EMBL/GenBank/DDBJ whole genome shotgun (WGS) entry which is preliminary data.</text>
</comment>